<dbReference type="EMBL" id="JBBUTF010000031">
    <property type="protein sequence ID" value="MEK8028807.1"/>
    <property type="molecule type" value="Genomic_DNA"/>
</dbReference>
<dbReference type="RefSeq" id="WP_341376595.1">
    <property type="nucleotide sequence ID" value="NZ_JBBUTF010000031.1"/>
</dbReference>
<dbReference type="PROSITE" id="PS51257">
    <property type="entry name" value="PROKAR_LIPOPROTEIN"/>
    <property type="match status" value="1"/>
</dbReference>
<protein>
    <recommendedName>
        <fullName evidence="3">Lipoprotein</fullName>
    </recommendedName>
</protein>
<sequence length="350" mass="35918">MKNDMTGPLRTALLAITTAALSACGGGGSDSGDALPSSGSYAITTASATTLTNDLGASIDVMDAAYSLGFDMATTIADVDATSAGHHGRVSALQVWLKDPQVKRVARASRRIAATSTSTAACGWGGSITVNFADQNNNLVVDGGDSATITFNTCNISADTRVNGTLVVSYNGTTTHNASTGAFSMDATSRFTQLTVTELSSARAVELNGDLKVVSRYTSSTAGEDTVSASSFSAVLRVNGVTNSSRSFEQLNWTMATNSVGTSTSDLSSLISSDLLGGRTVMLTTPVTLRSLSTEDYPSSGQIQLTGANGGRMTITALNATQARRDIDTNGDGTPEASAVLAWTTLLPTD</sequence>
<evidence type="ECO:0000313" key="2">
    <source>
        <dbReference type="Proteomes" id="UP001368500"/>
    </source>
</evidence>
<reference evidence="1 2" key="1">
    <citation type="submission" date="2024-04" db="EMBL/GenBank/DDBJ databases">
        <title>Novel species of the genus Ideonella isolated from streams.</title>
        <authorList>
            <person name="Lu H."/>
        </authorList>
    </citation>
    <scope>NUCLEOTIDE SEQUENCE [LARGE SCALE GENOMIC DNA]</scope>
    <source>
        <strain evidence="1 2">BYS139W</strain>
    </source>
</reference>
<dbReference type="Proteomes" id="UP001368500">
    <property type="component" value="Unassembled WGS sequence"/>
</dbReference>
<name>A0ABU9BFS9_9BURK</name>
<evidence type="ECO:0008006" key="3">
    <source>
        <dbReference type="Google" id="ProtNLM"/>
    </source>
</evidence>
<gene>
    <name evidence="1" type="ORF">AACH11_22840</name>
</gene>
<organism evidence="1 2">
    <name type="scientific">Pseudaquabacterium rugosum</name>
    <dbReference type="NCBI Taxonomy" id="2984194"/>
    <lineage>
        <taxon>Bacteria</taxon>
        <taxon>Pseudomonadati</taxon>
        <taxon>Pseudomonadota</taxon>
        <taxon>Betaproteobacteria</taxon>
        <taxon>Burkholderiales</taxon>
        <taxon>Sphaerotilaceae</taxon>
        <taxon>Pseudaquabacterium</taxon>
    </lineage>
</organism>
<keyword evidence="2" id="KW-1185">Reference proteome</keyword>
<accession>A0ABU9BFS9</accession>
<comment type="caution">
    <text evidence="1">The sequence shown here is derived from an EMBL/GenBank/DDBJ whole genome shotgun (WGS) entry which is preliminary data.</text>
</comment>
<evidence type="ECO:0000313" key="1">
    <source>
        <dbReference type="EMBL" id="MEK8028807.1"/>
    </source>
</evidence>
<proteinExistence type="predicted"/>